<dbReference type="RefSeq" id="XP_009524697.1">
    <property type="nucleotide sequence ID" value="XM_009526402.1"/>
</dbReference>
<dbReference type="SUPFAM" id="SSF48403">
    <property type="entry name" value="Ankyrin repeat"/>
    <property type="match status" value="1"/>
</dbReference>
<sequence>MLQLLCDAGAQPDVRDENGWTALHYAAACPTGPEALHFLCELLADGFIDTQCSEGNTALHVAAGCGCIDNVCALLETAANPHVCNFNGESAYHLALRNNRIQCAVVINDYQSWIESFTEDGCAYYYNSVTGESSWYKPGEHQLPNTGQQLPLCLIPMVSPLTSLDNPTAAAKYEAARRRARKERKRRRSRLSITHSTNNQEMITGGTHNESY</sequence>
<dbReference type="InterPro" id="IPR036770">
    <property type="entry name" value="Ankyrin_rpt-contain_sf"/>
</dbReference>
<dbReference type="InterPro" id="IPR002110">
    <property type="entry name" value="Ankyrin_rpt"/>
</dbReference>
<dbReference type="PROSITE" id="PS50020">
    <property type="entry name" value="WW_DOMAIN_2"/>
    <property type="match status" value="1"/>
</dbReference>
<keyword evidence="2 3" id="KW-0040">ANK repeat</keyword>
<dbReference type="GeneID" id="20656426"/>
<evidence type="ECO:0000256" key="1">
    <source>
        <dbReference type="ARBA" id="ARBA00022737"/>
    </source>
</evidence>
<reference evidence="6" key="2">
    <citation type="submission" date="2011-09" db="EMBL/GenBank/DDBJ databases">
        <authorList>
            <consortium name="US DOE Joint Genome Institute (JGI-PGF)"/>
            <person name="Aerts A."/>
            <person name="Grimwood J."/>
            <person name="Schmutz J."/>
            <person name="Lucas S."/>
            <person name="Hammon N."/>
            <person name="Glavina del Rio T."/>
            <person name="Dalin E."/>
            <person name="Tice H."/>
            <person name="Pitluck S."/>
            <person name="Dehal P."/>
            <person name="Chapman J."/>
            <person name="Putman N.H."/>
            <person name="Salamov A.A."/>
            <person name="Terry A."/>
            <person name="Rokhsar D.S."/>
            <person name="Boore J.L."/>
            <person name="Tripathy S."/>
            <person name="Tyler B.M."/>
            <person name="Grigoriev I.V."/>
        </authorList>
    </citation>
    <scope>NUCLEOTIDE SEQUENCE</scope>
    <source>
        <strain evidence="6">P6497</strain>
    </source>
</reference>
<dbReference type="PROSITE" id="PS50088">
    <property type="entry name" value="ANK_REPEAT"/>
    <property type="match status" value="1"/>
</dbReference>
<evidence type="ECO:0000313" key="6">
    <source>
        <dbReference type="EMBL" id="EGZ21980.1"/>
    </source>
</evidence>
<name>G4ZA95_PHYSP</name>
<dbReference type="Pfam" id="PF12796">
    <property type="entry name" value="Ank_2"/>
    <property type="match status" value="1"/>
</dbReference>
<proteinExistence type="predicted"/>
<feature type="region of interest" description="Disordered" evidence="4">
    <location>
        <begin position="177"/>
        <end position="212"/>
    </location>
</feature>
<feature type="compositionally biased region" description="Basic residues" evidence="4">
    <location>
        <begin position="178"/>
        <end position="190"/>
    </location>
</feature>
<dbReference type="PANTHER" id="PTHR24198">
    <property type="entry name" value="ANKYRIN REPEAT AND PROTEIN KINASE DOMAIN-CONTAINING PROTEIN"/>
    <property type="match status" value="1"/>
</dbReference>
<dbReference type="PANTHER" id="PTHR24198:SF165">
    <property type="entry name" value="ANKYRIN REPEAT-CONTAINING PROTEIN-RELATED"/>
    <property type="match status" value="1"/>
</dbReference>
<evidence type="ECO:0000313" key="7">
    <source>
        <dbReference type="EMBL" id="EGZ22011.1"/>
    </source>
</evidence>
<dbReference type="KEGG" id="psoj:PHYSODRAFT_489435"/>
<gene>
    <name evidence="6" type="ORF">PHYSODRAFT_489435</name>
    <name evidence="7" type="ORF">PHYSODRAFT_493233</name>
</gene>
<dbReference type="Gene3D" id="1.25.40.20">
    <property type="entry name" value="Ankyrin repeat-containing domain"/>
    <property type="match status" value="2"/>
</dbReference>
<dbReference type="GeneID" id="20656931"/>
<keyword evidence="1" id="KW-0677">Repeat</keyword>
<evidence type="ECO:0000313" key="8">
    <source>
        <dbReference type="Proteomes" id="UP000002640"/>
    </source>
</evidence>
<feature type="compositionally biased region" description="Polar residues" evidence="4">
    <location>
        <begin position="191"/>
        <end position="212"/>
    </location>
</feature>
<keyword evidence="8" id="KW-1185">Reference proteome</keyword>
<protein>
    <recommendedName>
        <fullName evidence="5">WW domain-containing protein</fullName>
    </recommendedName>
</protein>
<dbReference type="SMART" id="SM00248">
    <property type="entry name" value="ANK"/>
    <property type="match status" value="3"/>
</dbReference>
<organism evidence="8">
    <name type="scientific">Phytophthora sojae (strain P6497)</name>
    <name type="common">Soybean stem and root rot agent</name>
    <name type="synonym">Phytophthora megasperma f. sp. glycines</name>
    <dbReference type="NCBI Taxonomy" id="1094619"/>
    <lineage>
        <taxon>Eukaryota</taxon>
        <taxon>Sar</taxon>
        <taxon>Stramenopiles</taxon>
        <taxon>Oomycota</taxon>
        <taxon>Peronosporomycetes</taxon>
        <taxon>Peronosporales</taxon>
        <taxon>Peronosporaceae</taxon>
        <taxon>Phytophthora</taxon>
    </lineage>
</organism>
<dbReference type="Pfam" id="PF00397">
    <property type="entry name" value="WW"/>
    <property type="match status" value="1"/>
</dbReference>
<evidence type="ECO:0000256" key="3">
    <source>
        <dbReference type="PROSITE-ProRule" id="PRU00023"/>
    </source>
</evidence>
<reference evidence="6 8" key="1">
    <citation type="journal article" date="2006" name="Science">
        <title>Phytophthora genome sequences uncover evolutionary origins and mechanisms of pathogenesis.</title>
        <authorList>
            <person name="Tyler B.M."/>
            <person name="Tripathy S."/>
            <person name="Zhang X."/>
            <person name="Dehal P."/>
            <person name="Jiang R.H."/>
            <person name="Aerts A."/>
            <person name="Arredondo F.D."/>
            <person name="Baxter L."/>
            <person name="Bensasson D."/>
            <person name="Beynon J.L."/>
            <person name="Chapman J."/>
            <person name="Damasceno C.M."/>
            <person name="Dorrance A.E."/>
            <person name="Dou D."/>
            <person name="Dickerman A.W."/>
            <person name="Dubchak I.L."/>
            <person name="Garbelotto M."/>
            <person name="Gijzen M."/>
            <person name="Gordon S.G."/>
            <person name="Govers F."/>
            <person name="Grunwald N.J."/>
            <person name="Huang W."/>
            <person name="Ivors K.L."/>
            <person name="Jones R.W."/>
            <person name="Kamoun S."/>
            <person name="Krampis K."/>
            <person name="Lamour K.H."/>
            <person name="Lee M.K."/>
            <person name="McDonald W.H."/>
            <person name="Medina M."/>
            <person name="Meijer H.J."/>
            <person name="Nordberg E.K."/>
            <person name="Maclean D.J."/>
            <person name="Ospina-Giraldo M.D."/>
            <person name="Morris P.F."/>
            <person name="Phuntumart V."/>
            <person name="Putnam N.H."/>
            <person name="Rash S."/>
            <person name="Rose J.K."/>
            <person name="Sakihama Y."/>
            <person name="Salamov A.A."/>
            <person name="Savidor A."/>
            <person name="Scheuring C.F."/>
            <person name="Smith B.M."/>
            <person name="Sobral B.W."/>
            <person name="Terry A."/>
            <person name="Torto-Alalibo T.A."/>
            <person name="Win J."/>
            <person name="Xu Z."/>
            <person name="Zhang H."/>
            <person name="Grigoriev I.V."/>
            <person name="Rokhsar D.S."/>
            <person name="Boore J.L."/>
        </authorList>
    </citation>
    <scope>NUCLEOTIDE SEQUENCE [LARGE SCALE GENOMIC DNA]</scope>
    <source>
        <strain evidence="6 8">P6497</strain>
    </source>
</reference>
<dbReference type="OMA" id="RIQCAVA"/>
<dbReference type="Gene3D" id="2.20.70.10">
    <property type="match status" value="1"/>
</dbReference>
<dbReference type="PROSITE" id="PS50297">
    <property type="entry name" value="ANK_REP_REGION"/>
    <property type="match status" value="1"/>
</dbReference>
<feature type="domain" description="WW" evidence="5">
    <location>
        <begin position="113"/>
        <end position="140"/>
    </location>
</feature>
<evidence type="ECO:0000256" key="2">
    <source>
        <dbReference type="ARBA" id="ARBA00023043"/>
    </source>
</evidence>
<accession>G4ZA95</accession>
<dbReference type="EMBL" id="JH159153">
    <property type="protein sequence ID" value="EGZ22011.1"/>
    <property type="molecule type" value="Genomic_DNA"/>
</dbReference>
<dbReference type="SMART" id="SM00456">
    <property type="entry name" value="WW"/>
    <property type="match status" value="1"/>
</dbReference>
<dbReference type="PROSITE" id="PS01159">
    <property type="entry name" value="WW_DOMAIN_1"/>
    <property type="match status" value="1"/>
</dbReference>
<evidence type="ECO:0000256" key="4">
    <source>
        <dbReference type="SAM" id="MobiDB-lite"/>
    </source>
</evidence>
<dbReference type="InterPro" id="IPR001202">
    <property type="entry name" value="WW_dom"/>
</dbReference>
<dbReference type="RefSeq" id="XP_009524728.1">
    <property type="nucleotide sequence ID" value="XM_009526433.1"/>
</dbReference>
<dbReference type="InParanoid" id="G4ZA95"/>
<dbReference type="SMR" id="G4ZA95"/>
<dbReference type="EMBL" id="JH159153">
    <property type="protein sequence ID" value="EGZ21980.1"/>
    <property type="molecule type" value="Genomic_DNA"/>
</dbReference>
<dbReference type="Proteomes" id="UP000002640">
    <property type="component" value="Unassembled WGS sequence"/>
</dbReference>
<dbReference type="AlphaFoldDB" id="G4ZA95"/>
<evidence type="ECO:0000259" key="5">
    <source>
        <dbReference type="PROSITE" id="PS50020"/>
    </source>
</evidence>
<feature type="repeat" description="ANK" evidence="3">
    <location>
        <begin position="54"/>
        <end position="86"/>
    </location>
</feature>
<dbReference type="CDD" id="cd00201">
    <property type="entry name" value="WW"/>
    <property type="match status" value="1"/>
</dbReference>
<dbReference type="KEGG" id="psoj:PHYSODRAFT_493233"/>